<dbReference type="EMBL" id="JBHSPT010000050">
    <property type="protein sequence ID" value="MFC6058085.1"/>
    <property type="molecule type" value="Genomic_DNA"/>
</dbReference>
<comment type="caution">
    <text evidence="2">The sequence shown here is derived from an EMBL/GenBank/DDBJ whole genome shotgun (WGS) entry which is preliminary data.</text>
</comment>
<proteinExistence type="predicted"/>
<evidence type="ECO:0000313" key="3">
    <source>
        <dbReference type="Proteomes" id="UP001596242"/>
    </source>
</evidence>
<accession>A0ABW1M464</accession>
<name>A0ABW1M464_9ACTN</name>
<evidence type="ECO:0000313" key="2">
    <source>
        <dbReference type="EMBL" id="MFC6058085.1"/>
    </source>
</evidence>
<evidence type="ECO:0000256" key="1">
    <source>
        <dbReference type="SAM" id="SignalP"/>
    </source>
</evidence>
<gene>
    <name evidence="2" type="ORF">ACFP50_22305</name>
</gene>
<dbReference type="Proteomes" id="UP001596242">
    <property type="component" value="Unassembled WGS sequence"/>
</dbReference>
<dbReference type="RefSeq" id="WP_386400554.1">
    <property type="nucleotide sequence ID" value="NZ_JBHSPT010000050.1"/>
</dbReference>
<protein>
    <submittedName>
        <fullName evidence="2">TlpA family protein disulfide reductase</fullName>
    </submittedName>
</protein>
<organism evidence="2 3">
    <name type="scientific">Streptomyces pratens</name>
    <dbReference type="NCBI Taxonomy" id="887456"/>
    <lineage>
        <taxon>Bacteria</taxon>
        <taxon>Bacillati</taxon>
        <taxon>Actinomycetota</taxon>
        <taxon>Actinomycetes</taxon>
        <taxon>Kitasatosporales</taxon>
        <taxon>Streptomycetaceae</taxon>
        <taxon>Streptomyces</taxon>
    </lineage>
</organism>
<reference evidence="3" key="1">
    <citation type="journal article" date="2019" name="Int. J. Syst. Evol. Microbiol.">
        <title>The Global Catalogue of Microorganisms (GCM) 10K type strain sequencing project: providing services to taxonomists for standard genome sequencing and annotation.</title>
        <authorList>
            <consortium name="The Broad Institute Genomics Platform"/>
            <consortium name="The Broad Institute Genome Sequencing Center for Infectious Disease"/>
            <person name="Wu L."/>
            <person name="Ma J."/>
        </authorList>
    </citation>
    <scope>NUCLEOTIDE SEQUENCE [LARGE SCALE GENOMIC DNA]</scope>
    <source>
        <strain evidence="3">JCM 12763</strain>
    </source>
</reference>
<dbReference type="InterPro" id="IPR036249">
    <property type="entry name" value="Thioredoxin-like_sf"/>
</dbReference>
<feature type="signal peptide" evidence="1">
    <location>
        <begin position="1"/>
        <end position="20"/>
    </location>
</feature>
<keyword evidence="3" id="KW-1185">Reference proteome</keyword>
<dbReference type="SUPFAM" id="SSF52833">
    <property type="entry name" value="Thioredoxin-like"/>
    <property type="match status" value="1"/>
</dbReference>
<sequence>MLFVLLVLALLVSCAACALAWALMARVKRVIGTDPDLASIRSAAAVSVEPGTRIASPVGLVDVSGKPFSLPVGSAQPWVLAFQSLGCAGCRQQLPGYRKFLEEHGIPAERAISLAVGDSADLGWLRSGLEGAGHLVHVDQNSPAVADLQITHWPTYLVVGADDRVVFATRSSARLTASGPRSTARASVPAA</sequence>
<dbReference type="Gene3D" id="3.40.30.10">
    <property type="entry name" value="Glutaredoxin"/>
    <property type="match status" value="1"/>
</dbReference>
<keyword evidence="1" id="KW-0732">Signal</keyword>
<feature type="chain" id="PRO_5047304421" evidence="1">
    <location>
        <begin position="21"/>
        <end position="191"/>
    </location>
</feature>